<dbReference type="InterPro" id="IPR020846">
    <property type="entry name" value="MFS_dom"/>
</dbReference>
<keyword evidence="2" id="KW-1003">Cell membrane</keyword>
<dbReference type="GO" id="GO:0022857">
    <property type="term" value="F:transmembrane transporter activity"/>
    <property type="evidence" value="ECO:0007669"/>
    <property type="project" value="InterPro"/>
</dbReference>
<dbReference type="InterPro" id="IPR036259">
    <property type="entry name" value="MFS_trans_sf"/>
</dbReference>
<feature type="domain" description="Major facilitator superfamily (MFS) profile" evidence="7">
    <location>
        <begin position="32"/>
        <end position="406"/>
    </location>
</feature>
<proteinExistence type="predicted"/>
<dbReference type="RefSeq" id="WP_083370757.1">
    <property type="nucleotide sequence ID" value="NZ_FNCO01000015.1"/>
</dbReference>
<dbReference type="STRING" id="89065.SAMN05216605_115155"/>
<dbReference type="SUPFAM" id="SSF103473">
    <property type="entry name" value="MFS general substrate transporter"/>
    <property type="match status" value="1"/>
</dbReference>
<protein>
    <submittedName>
        <fullName evidence="8">Predicted arabinose efflux permease, MFS family</fullName>
    </submittedName>
</protein>
<gene>
    <name evidence="8" type="ORF">SAMN05216605_115155</name>
</gene>
<feature type="transmembrane region" description="Helical" evidence="6">
    <location>
        <begin position="128"/>
        <end position="148"/>
    </location>
</feature>
<feature type="transmembrane region" description="Helical" evidence="6">
    <location>
        <begin position="319"/>
        <end position="341"/>
    </location>
</feature>
<dbReference type="Gene3D" id="1.20.1250.20">
    <property type="entry name" value="MFS general substrate transporter like domains"/>
    <property type="match status" value="1"/>
</dbReference>
<keyword evidence="5 6" id="KW-0472">Membrane</keyword>
<dbReference type="GO" id="GO:0005886">
    <property type="term" value="C:plasma membrane"/>
    <property type="evidence" value="ECO:0007669"/>
    <property type="project" value="UniProtKB-SubCell"/>
</dbReference>
<feature type="transmembrane region" description="Helical" evidence="6">
    <location>
        <begin position="30"/>
        <end position="49"/>
    </location>
</feature>
<feature type="transmembrane region" description="Helical" evidence="6">
    <location>
        <begin position="380"/>
        <end position="403"/>
    </location>
</feature>
<evidence type="ECO:0000256" key="1">
    <source>
        <dbReference type="ARBA" id="ARBA00004651"/>
    </source>
</evidence>
<evidence type="ECO:0000313" key="8">
    <source>
        <dbReference type="EMBL" id="SDI65803.1"/>
    </source>
</evidence>
<evidence type="ECO:0000313" key="9">
    <source>
        <dbReference type="Proteomes" id="UP000182894"/>
    </source>
</evidence>
<keyword evidence="3 6" id="KW-0812">Transmembrane</keyword>
<dbReference type="OrthoDB" id="9812189at2"/>
<organism evidence="8 9">
    <name type="scientific">Pseudomonas abietaniphila</name>
    <dbReference type="NCBI Taxonomy" id="89065"/>
    <lineage>
        <taxon>Bacteria</taxon>
        <taxon>Pseudomonadati</taxon>
        <taxon>Pseudomonadota</taxon>
        <taxon>Gammaproteobacteria</taxon>
        <taxon>Pseudomonadales</taxon>
        <taxon>Pseudomonadaceae</taxon>
        <taxon>Pseudomonas</taxon>
    </lineage>
</organism>
<evidence type="ECO:0000256" key="2">
    <source>
        <dbReference type="ARBA" id="ARBA00022475"/>
    </source>
</evidence>
<evidence type="ECO:0000256" key="3">
    <source>
        <dbReference type="ARBA" id="ARBA00022692"/>
    </source>
</evidence>
<reference evidence="9" key="1">
    <citation type="submission" date="2016-10" db="EMBL/GenBank/DDBJ databases">
        <authorList>
            <person name="Varghese N."/>
            <person name="Submissions S."/>
        </authorList>
    </citation>
    <scope>NUCLEOTIDE SEQUENCE [LARGE SCALE GENOMIC DNA]</scope>
    <source>
        <strain evidence="9">ATCC 700689</strain>
    </source>
</reference>
<evidence type="ECO:0000256" key="6">
    <source>
        <dbReference type="SAM" id="Phobius"/>
    </source>
</evidence>
<dbReference type="PROSITE" id="PS50850">
    <property type="entry name" value="MFS"/>
    <property type="match status" value="1"/>
</dbReference>
<dbReference type="InterPro" id="IPR011701">
    <property type="entry name" value="MFS"/>
</dbReference>
<dbReference type="EMBL" id="FNCO01000015">
    <property type="protein sequence ID" value="SDI65803.1"/>
    <property type="molecule type" value="Genomic_DNA"/>
</dbReference>
<feature type="transmembrane region" description="Helical" evidence="6">
    <location>
        <begin position="69"/>
        <end position="91"/>
    </location>
</feature>
<evidence type="ECO:0000256" key="5">
    <source>
        <dbReference type="ARBA" id="ARBA00023136"/>
    </source>
</evidence>
<dbReference type="CDD" id="cd17324">
    <property type="entry name" value="MFS_NepI_like"/>
    <property type="match status" value="1"/>
</dbReference>
<name>A0A1G8MCY1_9PSED</name>
<feature type="transmembrane region" description="Helical" evidence="6">
    <location>
        <begin position="233"/>
        <end position="254"/>
    </location>
</feature>
<evidence type="ECO:0000256" key="4">
    <source>
        <dbReference type="ARBA" id="ARBA00022989"/>
    </source>
</evidence>
<feature type="transmembrane region" description="Helical" evidence="6">
    <location>
        <begin position="260"/>
        <end position="283"/>
    </location>
</feature>
<dbReference type="Proteomes" id="UP000182894">
    <property type="component" value="Unassembled WGS sequence"/>
</dbReference>
<dbReference type="AlphaFoldDB" id="A0A1G8MCY1"/>
<dbReference type="PANTHER" id="PTHR43124:SF3">
    <property type="entry name" value="CHLORAMPHENICOL EFFLUX PUMP RV0191"/>
    <property type="match status" value="1"/>
</dbReference>
<dbReference type="PANTHER" id="PTHR43124">
    <property type="entry name" value="PURINE EFFLUX PUMP PBUE"/>
    <property type="match status" value="1"/>
</dbReference>
<feature type="transmembrane region" description="Helical" evidence="6">
    <location>
        <begin position="295"/>
        <end position="313"/>
    </location>
</feature>
<dbReference type="Pfam" id="PF07690">
    <property type="entry name" value="MFS_1"/>
    <property type="match status" value="1"/>
</dbReference>
<comment type="subcellular location">
    <subcellularLocation>
        <location evidence="1">Cell membrane</location>
        <topology evidence="1">Multi-pass membrane protein</topology>
    </subcellularLocation>
</comment>
<keyword evidence="9" id="KW-1185">Reference proteome</keyword>
<feature type="transmembrane region" description="Helical" evidence="6">
    <location>
        <begin position="98"/>
        <end position="116"/>
    </location>
</feature>
<sequence>MNDAKSGSVAELSAADMTNHTVEASSPRQWMSVFSVALGAFAFVTTEYLPVGVLPQIATELGVTNGTAGLMVTIPGIVAAISAPAMMIGAGRINRRSLLILLAALLVASNLISALAPNFTTMLLGRGLLGVALGGFWAIAIAAAGRLVNADKAAKATAIIFAGITFATVLGVPFGTFISTLFSWRASFLATAALALIALTAQTLTLPSLPASESLSVRTLLRYVSKHTTQRSILLMGLIIGAHFASYTYIAPFLVQQAGFSAGTITLTLLGFGLVGMLANFLVSASVTRHLQLSLGAAVGLMVLSLVALPYVVSSGLGVITSVLVWGVAYGAIPLALSSWMQLTSPQLPEASSAMLVTTFQIAIASGSLVGGLIVDGYGLAPALFFGALLGVLGLLVVATFGLGHDRLIEKLQN</sequence>
<evidence type="ECO:0000259" key="7">
    <source>
        <dbReference type="PROSITE" id="PS50850"/>
    </source>
</evidence>
<dbReference type="InterPro" id="IPR050189">
    <property type="entry name" value="MFS_Efflux_Transporters"/>
</dbReference>
<feature type="transmembrane region" description="Helical" evidence="6">
    <location>
        <begin position="353"/>
        <end position="374"/>
    </location>
</feature>
<feature type="transmembrane region" description="Helical" evidence="6">
    <location>
        <begin position="188"/>
        <end position="212"/>
    </location>
</feature>
<keyword evidence="4 6" id="KW-1133">Transmembrane helix</keyword>
<accession>A0A1G8MCY1</accession>
<feature type="transmembrane region" description="Helical" evidence="6">
    <location>
        <begin position="160"/>
        <end position="182"/>
    </location>
</feature>